<dbReference type="AlphaFoldDB" id="N1PDR8"/>
<name>N1PDR8_DOTSN</name>
<feature type="region of interest" description="Disordered" evidence="1">
    <location>
        <begin position="1"/>
        <end position="40"/>
    </location>
</feature>
<reference evidence="2 3" key="2">
    <citation type="journal article" date="2012" name="PLoS Pathog.">
        <title>Diverse lifestyles and strategies of plant pathogenesis encoded in the genomes of eighteen Dothideomycetes fungi.</title>
        <authorList>
            <person name="Ohm R.A."/>
            <person name="Feau N."/>
            <person name="Henrissat B."/>
            <person name="Schoch C.L."/>
            <person name="Horwitz B.A."/>
            <person name="Barry K.W."/>
            <person name="Condon B.J."/>
            <person name="Copeland A.C."/>
            <person name="Dhillon B."/>
            <person name="Glaser F."/>
            <person name="Hesse C.N."/>
            <person name="Kosti I."/>
            <person name="LaButti K."/>
            <person name="Lindquist E.A."/>
            <person name="Lucas S."/>
            <person name="Salamov A.A."/>
            <person name="Bradshaw R.E."/>
            <person name="Ciuffetti L."/>
            <person name="Hamelin R.C."/>
            <person name="Kema G.H.J."/>
            <person name="Lawrence C."/>
            <person name="Scott J.A."/>
            <person name="Spatafora J.W."/>
            <person name="Turgeon B.G."/>
            <person name="de Wit P.J.G.M."/>
            <person name="Zhong S."/>
            <person name="Goodwin S.B."/>
            <person name="Grigoriev I.V."/>
        </authorList>
    </citation>
    <scope>NUCLEOTIDE SEQUENCE [LARGE SCALE GENOMIC DNA]</scope>
    <source>
        <strain evidence="3">NZE10 / CBS 128990</strain>
    </source>
</reference>
<dbReference type="EMBL" id="KB446547">
    <property type="protein sequence ID" value="EME38350.1"/>
    <property type="molecule type" value="Genomic_DNA"/>
</dbReference>
<reference evidence="3" key="1">
    <citation type="journal article" date="2012" name="PLoS Genet.">
        <title>The genomes of the fungal plant pathogens Cladosporium fulvum and Dothistroma septosporum reveal adaptation to different hosts and lifestyles but also signatures of common ancestry.</title>
        <authorList>
            <person name="de Wit P.J.G.M."/>
            <person name="van der Burgt A."/>
            <person name="Oekmen B."/>
            <person name="Stergiopoulos I."/>
            <person name="Abd-Elsalam K.A."/>
            <person name="Aerts A.L."/>
            <person name="Bahkali A.H."/>
            <person name="Beenen H.G."/>
            <person name="Chettri P."/>
            <person name="Cox M.P."/>
            <person name="Datema E."/>
            <person name="de Vries R.P."/>
            <person name="Dhillon B."/>
            <person name="Ganley A.R."/>
            <person name="Griffiths S.A."/>
            <person name="Guo Y."/>
            <person name="Hamelin R.C."/>
            <person name="Henrissat B."/>
            <person name="Kabir M.S."/>
            <person name="Jashni M.K."/>
            <person name="Kema G."/>
            <person name="Klaubauf S."/>
            <person name="Lapidus A."/>
            <person name="Levasseur A."/>
            <person name="Lindquist E."/>
            <person name="Mehrabi R."/>
            <person name="Ohm R.A."/>
            <person name="Owen T.J."/>
            <person name="Salamov A."/>
            <person name="Schwelm A."/>
            <person name="Schijlen E."/>
            <person name="Sun H."/>
            <person name="van den Burg H.A."/>
            <person name="van Ham R.C.H.J."/>
            <person name="Zhang S."/>
            <person name="Goodwin S.B."/>
            <person name="Grigoriev I.V."/>
            <person name="Collemare J."/>
            <person name="Bradshaw R.E."/>
        </authorList>
    </citation>
    <scope>NUCLEOTIDE SEQUENCE [LARGE SCALE GENOMIC DNA]</scope>
    <source>
        <strain evidence="3">NZE10 / CBS 128990</strain>
    </source>
</reference>
<gene>
    <name evidence="2" type="ORF">DOTSEDRAFT_75782</name>
</gene>
<feature type="compositionally biased region" description="Polar residues" evidence="1">
    <location>
        <begin position="1"/>
        <end position="22"/>
    </location>
</feature>
<accession>N1PDR8</accession>
<dbReference type="HOGENOM" id="CLU_3050291_0_0_1"/>
<sequence length="54" mass="6263">MKRGFTQSAHKQQLESSTQEAALSTVYPVQIGRPDRTPRLSFSSWRDRRVVQDE</sequence>
<dbReference type="Proteomes" id="UP000016933">
    <property type="component" value="Unassembled WGS sequence"/>
</dbReference>
<organism evidence="2 3">
    <name type="scientific">Dothistroma septosporum (strain NZE10 / CBS 128990)</name>
    <name type="common">Red band needle blight fungus</name>
    <name type="synonym">Mycosphaerella pini</name>
    <dbReference type="NCBI Taxonomy" id="675120"/>
    <lineage>
        <taxon>Eukaryota</taxon>
        <taxon>Fungi</taxon>
        <taxon>Dikarya</taxon>
        <taxon>Ascomycota</taxon>
        <taxon>Pezizomycotina</taxon>
        <taxon>Dothideomycetes</taxon>
        <taxon>Dothideomycetidae</taxon>
        <taxon>Mycosphaerellales</taxon>
        <taxon>Mycosphaerellaceae</taxon>
        <taxon>Dothistroma</taxon>
    </lineage>
</organism>
<protein>
    <submittedName>
        <fullName evidence="2">Uncharacterized protein</fullName>
    </submittedName>
</protein>
<evidence type="ECO:0000313" key="3">
    <source>
        <dbReference type="Proteomes" id="UP000016933"/>
    </source>
</evidence>
<keyword evidence="3" id="KW-1185">Reference proteome</keyword>
<evidence type="ECO:0000256" key="1">
    <source>
        <dbReference type="SAM" id="MobiDB-lite"/>
    </source>
</evidence>
<evidence type="ECO:0000313" key="2">
    <source>
        <dbReference type="EMBL" id="EME38350.1"/>
    </source>
</evidence>
<proteinExistence type="predicted"/>